<dbReference type="KEGG" id="hcq:109528144"/>
<dbReference type="OrthoDB" id="4752984at2759"/>
<evidence type="ECO:0000256" key="9">
    <source>
        <dbReference type="SAM" id="MobiDB-lite"/>
    </source>
</evidence>
<dbReference type="PANTHER" id="PTHR22763">
    <property type="entry name" value="RING ZINC FINGER PROTEIN"/>
    <property type="match status" value="1"/>
</dbReference>
<feature type="transmembrane region" description="Helical" evidence="10">
    <location>
        <begin position="74"/>
        <end position="92"/>
    </location>
</feature>
<dbReference type="Proteomes" id="UP000264820">
    <property type="component" value="Unplaced"/>
</dbReference>
<keyword evidence="6 10" id="KW-1133">Transmembrane helix</keyword>
<dbReference type="SUPFAM" id="SSF57850">
    <property type="entry name" value="RING/U-box"/>
    <property type="match status" value="1"/>
</dbReference>
<evidence type="ECO:0000256" key="1">
    <source>
        <dbReference type="ARBA" id="ARBA00004141"/>
    </source>
</evidence>
<dbReference type="GO" id="GO:0061630">
    <property type="term" value="F:ubiquitin protein ligase activity"/>
    <property type="evidence" value="ECO:0007669"/>
    <property type="project" value="TreeGrafter"/>
</dbReference>
<evidence type="ECO:0000256" key="8">
    <source>
        <dbReference type="PROSITE-ProRule" id="PRU00175"/>
    </source>
</evidence>
<dbReference type="PROSITE" id="PS50089">
    <property type="entry name" value="ZF_RING_2"/>
    <property type="match status" value="1"/>
</dbReference>
<dbReference type="RefSeq" id="XP_019746017.1">
    <property type="nucleotide sequence ID" value="XM_019890458.1"/>
</dbReference>
<dbReference type="GeneID" id="109528144"/>
<dbReference type="InterPro" id="IPR011016">
    <property type="entry name" value="Znf_RING-CH"/>
</dbReference>
<dbReference type="GeneTree" id="ENSGT00940000165044"/>
<organism evidence="12 13">
    <name type="scientific">Hippocampus comes</name>
    <name type="common">Tiger tail seahorse</name>
    <dbReference type="NCBI Taxonomy" id="109280"/>
    <lineage>
        <taxon>Eukaryota</taxon>
        <taxon>Metazoa</taxon>
        <taxon>Chordata</taxon>
        <taxon>Craniata</taxon>
        <taxon>Vertebrata</taxon>
        <taxon>Euteleostomi</taxon>
        <taxon>Actinopterygii</taxon>
        <taxon>Neopterygii</taxon>
        <taxon>Teleostei</taxon>
        <taxon>Neoteleostei</taxon>
        <taxon>Acanthomorphata</taxon>
        <taxon>Syngnathiaria</taxon>
        <taxon>Syngnathiformes</taxon>
        <taxon>Syngnathoidei</taxon>
        <taxon>Syngnathidae</taxon>
        <taxon>Hippocampus</taxon>
    </lineage>
</organism>
<dbReference type="Ensembl" id="ENSHCOT00000015572.1">
    <property type="protein sequence ID" value="ENSHCOP00000009434.1"/>
    <property type="gene ID" value="ENSHCOG00000011857.1"/>
</dbReference>
<comment type="subcellular location">
    <subcellularLocation>
        <location evidence="1">Membrane</location>
        <topology evidence="1">Multi-pass membrane protein</topology>
    </subcellularLocation>
</comment>
<feature type="transmembrane region" description="Helical" evidence="10">
    <location>
        <begin position="270"/>
        <end position="292"/>
    </location>
</feature>
<evidence type="ECO:0000256" key="6">
    <source>
        <dbReference type="ARBA" id="ARBA00022989"/>
    </source>
</evidence>
<dbReference type="AlphaFoldDB" id="A0A3Q3DDP7"/>
<dbReference type="Pfam" id="PF13639">
    <property type="entry name" value="zf-RING_2"/>
    <property type="match status" value="1"/>
</dbReference>
<dbReference type="Gene3D" id="3.30.40.10">
    <property type="entry name" value="Zinc/RING finger domain, C3HC4 (zinc finger)"/>
    <property type="match status" value="1"/>
</dbReference>
<proteinExistence type="predicted"/>
<feature type="transmembrane region" description="Helical" evidence="10">
    <location>
        <begin position="402"/>
        <end position="425"/>
    </location>
</feature>
<dbReference type="OMA" id="SPWKHFR"/>
<evidence type="ECO:0000256" key="4">
    <source>
        <dbReference type="ARBA" id="ARBA00022771"/>
    </source>
</evidence>
<dbReference type="GO" id="GO:0012505">
    <property type="term" value="C:endomembrane system"/>
    <property type="evidence" value="ECO:0007669"/>
    <property type="project" value="TreeGrafter"/>
</dbReference>
<keyword evidence="2 10" id="KW-0812">Transmembrane</keyword>
<dbReference type="GO" id="GO:0008270">
    <property type="term" value="F:zinc ion binding"/>
    <property type="evidence" value="ECO:0007669"/>
    <property type="project" value="UniProtKB-KW"/>
</dbReference>
<dbReference type="SMART" id="SM00744">
    <property type="entry name" value="RINGv"/>
    <property type="match status" value="1"/>
</dbReference>
<evidence type="ECO:0000313" key="12">
    <source>
        <dbReference type="Ensembl" id="ENSHCOP00000009434.1"/>
    </source>
</evidence>
<name>A0A3Q3DDP7_HIPCM</name>
<accession>A0A3Q3DDP7</accession>
<dbReference type="RefSeq" id="XP_019746016.1">
    <property type="nucleotide sequence ID" value="XM_019890457.1"/>
</dbReference>
<protein>
    <submittedName>
        <fullName evidence="12">Zmp:0000000662</fullName>
    </submittedName>
</protein>
<dbReference type="GO" id="GO:0016020">
    <property type="term" value="C:membrane"/>
    <property type="evidence" value="ECO:0007669"/>
    <property type="project" value="UniProtKB-SubCell"/>
</dbReference>
<feature type="transmembrane region" description="Helical" evidence="10">
    <location>
        <begin position="142"/>
        <end position="162"/>
    </location>
</feature>
<reference evidence="12" key="1">
    <citation type="submission" date="2025-08" db="UniProtKB">
        <authorList>
            <consortium name="Ensembl"/>
        </authorList>
    </citation>
    <scope>IDENTIFICATION</scope>
</reference>
<dbReference type="InterPro" id="IPR001841">
    <property type="entry name" value="Znf_RING"/>
</dbReference>
<dbReference type="InterPro" id="IPR013083">
    <property type="entry name" value="Znf_RING/FYVE/PHD"/>
</dbReference>
<dbReference type="SMART" id="SM00184">
    <property type="entry name" value="RING"/>
    <property type="match status" value="1"/>
</dbReference>
<evidence type="ECO:0000256" key="10">
    <source>
        <dbReference type="SAM" id="Phobius"/>
    </source>
</evidence>
<evidence type="ECO:0000313" key="13">
    <source>
        <dbReference type="Proteomes" id="UP000264820"/>
    </source>
</evidence>
<feature type="region of interest" description="Disordered" evidence="9">
    <location>
        <begin position="575"/>
        <end position="626"/>
    </location>
</feature>
<feature type="transmembrane region" description="Helical" evidence="10">
    <location>
        <begin position="374"/>
        <end position="395"/>
    </location>
</feature>
<feature type="transmembrane region" description="Helical" evidence="10">
    <location>
        <begin position="118"/>
        <end position="135"/>
    </location>
</feature>
<dbReference type="STRING" id="109280.ENSHCOP00000009434"/>
<feature type="transmembrane region" description="Helical" evidence="10">
    <location>
        <begin position="207"/>
        <end position="233"/>
    </location>
</feature>
<evidence type="ECO:0000256" key="2">
    <source>
        <dbReference type="ARBA" id="ARBA00022692"/>
    </source>
</evidence>
<dbReference type="GO" id="GO:0043161">
    <property type="term" value="P:proteasome-mediated ubiquitin-dependent protein catabolic process"/>
    <property type="evidence" value="ECO:0007669"/>
    <property type="project" value="TreeGrafter"/>
</dbReference>
<feature type="transmembrane region" description="Helical" evidence="10">
    <location>
        <begin position="239"/>
        <end position="258"/>
    </location>
</feature>
<keyword evidence="13" id="KW-1185">Reference proteome</keyword>
<feature type="transmembrane region" description="Helical" evidence="10">
    <location>
        <begin position="334"/>
        <end position="354"/>
    </location>
</feature>
<dbReference type="PANTHER" id="PTHR22763:SF164">
    <property type="entry name" value="RING FINGER PROTEIN 145-LIKE"/>
    <property type="match status" value="1"/>
</dbReference>
<dbReference type="Pfam" id="PF13705">
    <property type="entry name" value="TRC8_N"/>
    <property type="match status" value="1"/>
</dbReference>
<feature type="transmembrane region" description="Helical" evidence="10">
    <location>
        <begin position="168"/>
        <end position="187"/>
    </location>
</feature>
<sequence length="626" mass="69802">MPRLEEFANVALRVPIILVLDLLYKHDIVTLTEHLRVKNEHMFTKYGWLVSDMFYLGHLLMLVLLLLPLRHIVSVYLHVLAAMLLFVGHQIAREFIMEELHAGHQGAPYLHVEAINRFIWAVTGQLLVSALMAFLMKTRKVWLFWVPALPLLARLGGAPVALLPAVHAFAATLSEVACCLFLLSALYRLTKAALSLKMEGMALSRLLGAALSLWTQFAVPLLFSVFWLVLFAVYLCSSVMSPAASSAASHGLLFFLLTGVSECCATPYSLLGLTFVVSYLALGLLNLCKLFLGSDDAALHNHNVMHRGLTEGVTLLLLALQTGLLAAATLQRTFLLSIILFIVLTSTMQAMLDITHPLVLAMAASRNRSVWKHLRGLSMCLLLLVFPVFMAYKILQFFHMDFWLLILVAGCMLTSLQVTGTLFIYSLFMAELFRSEPMENLDEVIYWVNAVSRVLEFAVAVCVVAYGVWESLLGEWSWTGASVIVVHSYCNVWLRAQSGWRSFLLRLEAVKKINSLPRATPQQLQRHNDVCAICFMEMTSAVVTSCDHLFHANCLSKWLHVQGTCPMCHQTIPAQPPTHRTTEPDASAPPRPDARAPTEEDFDSVEEDGFESAEDPDNDPDEGDVF</sequence>
<feature type="compositionally biased region" description="Acidic residues" evidence="9">
    <location>
        <begin position="599"/>
        <end position="626"/>
    </location>
</feature>
<keyword evidence="5" id="KW-0862">Zinc</keyword>
<reference evidence="12" key="2">
    <citation type="submission" date="2025-09" db="UniProtKB">
        <authorList>
            <consortium name="Ensembl"/>
        </authorList>
    </citation>
    <scope>IDENTIFICATION</scope>
</reference>
<feature type="transmembrane region" description="Helical" evidence="10">
    <location>
        <begin position="304"/>
        <end position="327"/>
    </location>
</feature>
<feature type="transmembrane region" description="Helical" evidence="10">
    <location>
        <begin position="46"/>
        <end position="67"/>
    </location>
</feature>
<evidence type="ECO:0000256" key="3">
    <source>
        <dbReference type="ARBA" id="ARBA00022723"/>
    </source>
</evidence>
<dbReference type="InterPro" id="IPR025754">
    <property type="entry name" value="TRC8_N_dom"/>
</dbReference>
<keyword evidence="3" id="KW-0479">Metal-binding</keyword>
<feature type="domain" description="RING-type" evidence="11">
    <location>
        <begin position="531"/>
        <end position="569"/>
    </location>
</feature>
<dbReference type="InterPro" id="IPR050731">
    <property type="entry name" value="HRD1_E3_ubiq-ligases"/>
</dbReference>
<keyword evidence="7 10" id="KW-0472">Membrane</keyword>
<keyword evidence="4 8" id="KW-0863">Zinc-finger</keyword>
<evidence type="ECO:0000256" key="5">
    <source>
        <dbReference type="ARBA" id="ARBA00022833"/>
    </source>
</evidence>
<evidence type="ECO:0000259" key="11">
    <source>
        <dbReference type="PROSITE" id="PS50089"/>
    </source>
</evidence>
<dbReference type="GO" id="GO:0036503">
    <property type="term" value="P:ERAD pathway"/>
    <property type="evidence" value="ECO:0007669"/>
    <property type="project" value="TreeGrafter"/>
</dbReference>
<evidence type="ECO:0000256" key="7">
    <source>
        <dbReference type="ARBA" id="ARBA00023136"/>
    </source>
</evidence>